<evidence type="ECO:0008006" key="3">
    <source>
        <dbReference type="Google" id="ProtNLM"/>
    </source>
</evidence>
<reference evidence="1 2" key="1">
    <citation type="submission" date="2018-12" db="EMBL/GenBank/DDBJ databases">
        <title>Genome sequencing of Prevotella sp. KCOM 3155 (= JS262).</title>
        <authorList>
            <person name="Kook J.-K."/>
            <person name="Park S.-N."/>
            <person name="Lim Y.K."/>
        </authorList>
    </citation>
    <scope>NUCLEOTIDE SEQUENCE [LARGE SCALE GENOMIC DNA]</scope>
    <source>
        <strain evidence="1 2">KCOM 3155</strain>
    </source>
</reference>
<dbReference type="OrthoDB" id="1083035at2"/>
<organism evidence="1 2">
    <name type="scientific">Prevotella koreensis</name>
    <dbReference type="NCBI Taxonomy" id="2490854"/>
    <lineage>
        <taxon>Bacteria</taxon>
        <taxon>Pseudomonadati</taxon>
        <taxon>Bacteroidota</taxon>
        <taxon>Bacteroidia</taxon>
        <taxon>Bacteroidales</taxon>
        <taxon>Prevotellaceae</taxon>
        <taxon>Prevotella</taxon>
    </lineage>
</organism>
<evidence type="ECO:0000313" key="1">
    <source>
        <dbReference type="EMBL" id="RUL59662.1"/>
    </source>
</evidence>
<accession>A0A432LLF3</accession>
<comment type="caution">
    <text evidence="1">The sequence shown here is derived from an EMBL/GenBank/DDBJ whole genome shotgun (WGS) entry which is preliminary data.</text>
</comment>
<dbReference type="EMBL" id="RYYU01000001">
    <property type="protein sequence ID" value="RUL59662.1"/>
    <property type="molecule type" value="Genomic_DNA"/>
</dbReference>
<dbReference type="Proteomes" id="UP000278983">
    <property type="component" value="Unassembled WGS sequence"/>
</dbReference>
<sequence length="241" mass="27897">MKRIIFLGLCMAVMTSCNLNKKVENDGSKSDSISNKNDKVAKSATDNAKFVSPDLMLFDVKGHVKTVKYDGEETYTVTFDENGMLVSCPCNDEEKDFKFENGNAVGKYFSSKRNAKGQLIRYAYEPKLDDRHWFLDIKEITYNANGQVIKLLSNGWETGSEIEYKYNSDGLCIKQVEDWLMSADIGKFTRTYTYTKFDKQGNWIERKCKQHSEQWEEGEEKNKTITNEEEVEKRTITYYSL</sequence>
<dbReference type="RefSeq" id="WP_126678768.1">
    <property type="nucleotide sequence ID" value="NZ_RYYU01000001.1"/>
</dbReference>
<dbReference type="PROSITE" id="PS51257">
    <property type="entry name" value="PROKAR_LIPOPROTEIN"/>
    <property type="match status" value="1"/>
</dbReference>
<evidence type="ECO:0000313" key="2">
    <source>
        <dbReference type="Proteomes" id="UP000278983"/>
    </source>
</evidence>
<name>A0A432LLF3_9BACT</name>
<dbReference type="Gene3D" id="3.90.930.1">
    <property type="match status" value="1"/>
</dbReference>
<proteinExistence type="predicted"/>
<keyword evidence="2" id="KW-1185">Reference proteome</keyword>
<gene>
    <name evidence="1" type="ORF">EHV08_07730</name>
</gene>
<dbReference type="AlphaFoldDB" id="A0A432LLF3"/>
<protein>
    <recommendedName>
        <fullName evidence="3">DUF4595 domain-containing protein</fullName>
    </recommendedName>
</protein>